<keyword evidence="3 10" id="KW-0812">Transmembrane</keyword>
<feature type="transmembrane region" description="Helical" evidence="10">
    <location>
        <begin position="151"/>
        <end position="168"/>
    </location>
</feature>
<keyword evidence="6 10" id="KW-0472">Membrane</keyword>
<evidence type="ECO:0000256" key="9">
    <source>
        <dbReference type="ARBA" id="ARBA00023224"/>
    </source>
</evidence>
<dbReference type="InterPro" id="IPR017452">
    <property type="entry name" value="GPCR_Rhodpsn_7TM"/>
</dbReference>
<proteinExistence type="predicted"/>
<evidence type="ECO:0000259" key="11">
    <source>
        <dbReference type="PROSITE" id="PS50262"/>
    </source>
</evidence>
<keyword evidence="4 10" id="KW-1133">Transmembrane helix</keyword>
<keyword evidence="9" id="KW-0807">Transducer</keyword>
<dbReference type="PANTHER" id="PTHR24246">
    <property type="entry name" value="OLFACTORY RECEPTOR AND ADENOSINE RECEPTOR"/>
    <property type="match status" value="1"/>
</dbReference>
<gene>
    <name evidence="12" type="ORF">EDS130_LOCUS38887</name>
</gene>
<dbReference type="GO" id="GO:0005886">
    <property type="term" value="C:plasma membrane"/>
    <property type="evidence" value="ECO:0007669"/>
    <property type="project" value="UniProtKB-SubCell"/>
</dbReference>
<evidence type="ECO:0000256" key="3">
    <source>
        <dbReference type="ARBA" id="ARBA00022692"/>
    </source>
</evidence>
<keyword evidence="2" id="KW-1003">Cell membrane</keyword>
<evidence type="ECO:0000256" key="1">
    <source>
        <dbReference type="ARBA" id="ARBA00004651"/>
    </source>
</evidence>
<keyword evidence="7" id="KW-0675">Receptor</keyword>
<organism evidence="12 13">
    <name type="scientific">Adineta ricciae</name>
    <name type="common">Rotifer</name>
    <dbReference type="NCBI Taxonomy" id="249248"/>
    <lineage>
        <taxon>Eukaryota</taxon>
        <taxon>Metazoa</taxon>
        <taxon>Spiralia</taxon>
        <taxon>Gnathifera</taxon>
        <taxon>Rotifera</taxon>
        <taxon>Eurotatoria</taxon>
        <taxon>Bdelloidea</taxon>
        <taxon>Adinetida</taxon>
        <taxon>Adinetidae</taxon>
        <taxon>Adineta</taxon>
    </lineage>
</organism>
<feature type="transmembrane region" description="Helical" evidence="10">
    <location>
        <begin position="188"/>
        <end position="210"/>
    </location>
</feature>
<evidence type="ECO:0000256" key="8">
    <source>
        <dbReference type="ARBA" id="ARBA00023180"/>
    </source>
</evidence>
<dbReference type="GO" id="GO:0004930">
    <property type="term" value="F:G protein-coupled receptor activity"/>
    <property type="evidence" value="ECO:0007669"/>
    <property type="project" value="UniProtKB-KW"/>
</dbReference>
<feature type="transmembrane region" description="Helical" evidence="10">
    <location>
        <begin position="46"/>
        <end position="69"/>
    </location>
</feature>
<dbReference type="PANTHER" id="PTHR24246:SF27">
    <property type="entry name" value="ADENOSINE RECEPTOR, ISOFORM A"/>
    <property type="match status" value="1"/>
</dbReference>
<feature type="domain" description="G-protein coupled receptors family 1 profile" evidence="11">
    <location>
        <begin position="25"/>
        <end position="140"/>
    </location>
</feature>
<keyword evidence="8" id="KW-0325">Glycoprotein</keyword>
<feature type="transmembrane region" description="Helical" evidence="10">
    <location>
        <begin position="89"/>
        <end position="107"/>
    </location>
</feature>
<evidence type="ECO:0000256" key="6">
    <source>
        <dbReference type="ARBA" id="ARBA00023136"/>
    </source>
</evidence>
<evidence type="ECO:0000256" key="2">
    <source>
        <dbReference type="ARBA" id="ARBA00022475"/>
    </source>
</evidence>
<comment type="caution">
    <text evidence="12">The sequence shown here is derived from an EMBL/GenBank/DDBJ whole genome shotgun (WGS) entry which is preliminary data.</text>
</comment>
<name>A0A815NXA5_ADIRI</name>
<evidence type="ECO:0000256" key="4">
    <source>
        <dbReference type="ARBA" id="ARBA00022989"/>
    </source>
</evidence>
<feature type="transmembrane region" description="Helical" evidence="10">
    <location>
        <begin position="128"/>
        <end position="145"/>
    </location>
</feature>
<evidence type="ECO:0000313" key="13">
    <source>
        <dbReference type="Proteomes" id="UP000663852"/>
    </source>
</evidence>
<dbReference type="PROSITE" id="PS50262">
    <property type="entry name" value="G_PROTEIN_RECEP_F1_2"/>
    <property type="match status" value="1"/>
</dbReference>
<protein>
    <recommendedName>
        <fullName evidence="11">G-protein coupled receptors family 1 profile domain-containing protein</fullName>
    </recommendedName>
</protein>
<dbReference type="AlphaFoldDB" id="A0A815NXA5"/>
<comment type="subcellular location">
    <subcellularLocation>
        <location evidence="1">Cell membrane</location>
        <topology evidence="1">Multi-pass membrane protein</topology>
    </subcellularLocation>
</comment>
<evidence type="ECO:0000256" key="7">
    <source>
        <dbReference type="ARBA" id="ARBA00023170"/>
    </source>
</evidence>
<evidence type="ECO:0000313" key="12">
    <source>
        <dbReference type="EMBL" id="CAF1441234.1"/>
    </source>
</evidence>
<dbReference type="Proteomes" id="UP000663852">
    <property type="component" value="Unassembled WGS sequence"/>
</dbReference>
<reference evidence="12" key="1">
    <citation type="submission" date="2021-02" db="EMBL/GenBank/DDBJ databases">
        <authorList>
            <person name="Nowell W R."/>
        </authorList>
    </citation>
    <scope>NUCLEOTIDE SEQUENCE</scope>
</reference>
<dbReference type="EMBL" id="CAJNOJ010000418">
    <property type="protein sequence ID" value="CAF1441234.1"/>
    <property type="molecule type" value="Genomic_DNA"/>
</dbReference>
<accession>A0A815NXA5</accession>
<sequence length="274" mass="31028">MSLPYLGQQITIYFGSFLVVTGVVGNIINITVFASIRSYRTTPCTFYFLVGSFFDILYIMLNLVSRIAISGVRFDLTRTSVSWCKTRNFSLAFVSLCSLTCSCLATIDQYCATSKNISIRRLSNIKRAPAVLIIMIIIWLCHVYILTLNCIIPVLIMSIFGYLTYRNIHLTRSLAEQQADRQLMKMILIETVLVIISYIQYGVNGAYTIITAGMVKDNNRLSIENFVATLSNLMCYLYFSGSCYMFMLSSSRFRAAVKRLCCCLRATNQINPNI</sequence>
<keyword evidence="5" id="KW-0297">G-protein coupled receptor</keyword>
<feature type="transmembrane region" description="Helical" evidence="10">
    <location>
        <begin position="230"/>
        <end position="249"/>
    </location>
</feature>
<evidence type="ECO:0000256" key="10">
    <source>
        <dbReference type="SAM" id="Phobius"/>
    </source>
</evidence>
<feature type="transmembrane region" description="Helical" evidence="10">
    <location>
        <begin position="12"/>
        <end position="34"/>
    </location>
</feature>
<evidence type="ECO:0000256" key="5">
    <source>
        <dbReference type="ARBA" id="ARBA00023040"/>
    </source>
</evidence>
<dbReference type="Gene3D" id="1.20.1070.10">
    <property type="entry name" value="Rhodopsin 7-helix transmembrane proteins"/>
    <property type="match status" value="2"/>
</dbReference>
<dbReference type="SUPFAM" id="SSF81321">
    <property type="entry name" value="Family A G protein-coupled receptor-like"/>
    <property type="match status" value="1"/>
</dbReference>